<evidence type="ECO:0000259" key="13">
    <source>
        <dbReference type="PROSITE" id="PS50909"/>
    </source>
</evidence>
<evidence type="ECO:0000256" key="10">
    <source>
        <dbReference type="SAM" id="MobiDB-lite"/>
    </source>
</evidence>
<feature type="domain" description="VHS" evidence="11">
    <location>
        <begin position="19"/>
        <end position="148"/>
    </location>
</feature>
<dbReference type="GO" id="GO:0006886">
    <property type="term" value="P:intracellular protein transport"/>
    <property type="evidence" value="ECO:0007669"/>
    <property type="project" value="InterPro"/>
</dbReference>
<comment type="similarity">
    <text evidence="3">Belongs to the GGA protein family.</text>
</comment>
<evidence type="ECO:0000256" key="4">
    <source>
        <dbReference type="ARBA" id="ARBA00022448"/>
    </source>
</evidence>
<dbReference type="InterPro" id="IPR013041">
    <property type="entry name" value="Clathrin_app_Ig-like_sf"/>
</dbReference>
<dbReference type="GO" id="GO:0005802">
    <property type="term" value="C:trans-Golgi network"/>
    <property type="evidence" value="ECO:0007669"/>
    <property type="project" value="InterPro"/>
</dbReference>
<reference evidence="14 15" key="1">
    <citation type="submission" date="2024-03" db="EMBL/GenBank/DDBJ databases">
        <title>Adaptation during the transition from Ophiocordyceps entomopathogen to insect associate is accompanied by gene loss and intensified selection.</title>
        <authorList>
            <person name="Ward C.M."/>
            <person name="Onetto C.A."/>
            <person name="Borneman A.R."/>
        </authorList>
    </citation>
    <scope>NUCLEOTIDE SEQUENCE [LARGE SCALE GENOMIC DNA]</scope>
    <source>
        <strain evidence="14">AWRI1</strain>
        <tissue evidence="14">Single Adult Female</tissue>
    </source>
</reference>
<dbReference type="SMART" id="SM00288">
    <property type="entry name" value="VHS"/>
    <property type="match status" value="1"/>
</dbReference>
<dbReference type="InterPro" id="IPR002014">
    <property type="entry name" value="VHS_dom"/>
</dbReference>
<keyword evidence="4" id="KW-0813">Transport</keyword>
<dbReference type="Pfam" id="PF00790">
    <property type="entry name" value="VHS"/>
    <property type="match status" value="1"/>
</dbReference>
<dbReference type="PANTHER" id="PTHR45905:SF1">
    <property type="entry name" value="GOLGI-LOCALIZED, GAMMA-ADAPTIN EAR CONTAINING, ARF BINDING PROTEIN"/>
    <property type="match status" value="1"/>
</dbReference>
<dbReference type="GO" id="GO:0043130">
    <property type="term" value="F:ubiquitin binding"/>
    <property type="evidence" value="ECO:0007669"/>
    <property type="project" value="InterPro"/>
</dbReference>
<proteinExistence type="inferred from homology"/>
<evidence type="ECO:0000256" key="2">
    <source>
        <dbReference type="ARBA" id="ARBA00004220"/>
    </source>
</evidence>
<evidence type="ECO:0000256" key="7">
    <source>
        <dbReference type="ARBA" id="ARBA00022927"/>
    </source>
</evidence>
<dbReference type="InterPro" id="IPR041198">
    <property type="entry name" value="GGA_N-GAT"/>
</dbReference>
<sequence length="627" mass="69638">MNLEIGLKSTILEALIEKITSVQNKTTNNAAIEAFTKIIIDEPESARTAIQLITSKIQSPYEWEALQALYLLESCMQTSTLIQTEIGKFRFLNELIKLVSPKYLGNSTSSVIKSRITSLLKGWSDRYPKETKIKEAFDMLIKQGVVMEDIGKWDHSSSSSTPTVTSTVKPSLYDDDDENSKLLQKLLRSNKPNDLKAANHLIKTMVKEKEEKEDLRLISNNAKLLSEMLANASCNTSAEELELMKELKETCVNMKPTVAFLISSCNKTAKDAAELFELNDVLNDTLQLYHETLTSIRKANTANSESTPRIQSAPPALLDFGSPTGDVPLLKMSVSTTPDSDLLSGMTERNEGSTLDEIFSSTYSSAEIVKKVEPHLTIEPIRPTPTSSTLFQDLDILGKSLLESDMHVEECSNGVSKSNLNNSCCSTDKSHPTPTSGYQNDLLPSDDDELINGICNEAAPICDTWIDDHLSRKLLEMTNTTSQAEHCCVEPLSDIYVPLVKIETDGSDKIPAFEDATGINVCIQLAKNKPRNDVSVFLVLSCSHKNEPISNFLFQPVVPKDCRLKLQSPSKCNLPPFNPHIPVETIVQIMLIASFKKDYLPLKFVISYIEKDEMKTEMGEVGALRLR</sequence>
<dbReference type="Gene3D" id="1.20.58.160">
    <property type="match status" value="1"/>
</dbReference>
<dbReference type="AlphaFoldDB" id="A0AAN9Y5N0"/>
<dbReference type="EMBL" id="JBBCAQ010000022">
    <property type="protein sequence ID" value="KAK7590868.1"/>
    <property type="molecule type" value="Genomic_DNA"/>
</dbReference>
<comment type="caution">
    <text evidence="14">The sequence shown here is derived from an EMBL/GenBank/DDBJ whole genome shotgun (WGS) entry which is preliminary data.</text>
</comment>
<gene>
    <name evidence="14" type="ORF">V9T40_002481</name>
</gene>
<evidence type="ECO:0000259" key="11">
    <source>
        <dbReference type="PROSITE" id="PS50179"/>
    </source>
</evidence>
<dbReference type="SUPFAM" id="SSF48464">
    <property type="entry name" value="ENTH/VHS domain"/>
    <property type="match status" value="1"/>
</dbReference>
<keyword evidence="7" id="KW-0653">Protein transport</keyword>
<feature type="compositionally biased region" description="Low complexity" evidence="10">
    <location>
        <begin position="156"/>
        <end position="171"/>
    </location>
</feature>
<evidence type="ECO:0008006" key="16">
    <source>
        <dbReference type="Google" id="ProtNLM"/>
    </source>
</evidence>
<feature type="region of interest" description="Disordered" evidence="10">
    <location>
        <begin position="153"/>
        <end position="172"/>
    </location>
</feature>
<accession>A0AAN9Y5N0</accession>
<dbReference type="PROSITE" id="PS50909">
    <property type="entry name" value="GAT"/>
    <property type="match status" value="1"/>
</dbReference>
<dbReference type="Gene3D" id="1.20.5.170">
    <property type="match status" value="1"/>
</dbReference>
<evidence type="ECO:0000259" key="12">
    <source>
        <dbReference type="PROSITE" id="PS50180"/>
    </source>
</evidence>
<dbReference type="Pfam" id="PF18308">
    <property type="entry name" value="GGA_N-GAT"/>
    <property type="match status" value="1"/>
</dbReference>
<feature type="domain" description="GAE" evidence="12">
    <location>
        <begin position="506"/>
        <end position="625"/>
    </location>
</feature>
<dbReference type="GO" id="GO:0006893">
    <property type="term" value="P:Golgi to plasma membrane transport"/>
    <property type="evidence" value="ECO:0007669"/>
    <property type="project" value="TreeGrafter"/>
</dbReference>
<dbReference type="SUPFAM" id="SSF89009">
    <property type="entry name" value="GAT-like domain"/>
    <property type="match status" value="1"/>
</dbReference>
<protein>
    <recommendedName>
        <fullName evidence="16">ADP-ribosylation factor-binding protein GGA1</fullName>
    </recommendedName>
</protein>
<comment type="subcellular location">
    <subcellularLocation>
        <location evidence="2">Early endosome membrane</location>
        <topology evidence="2">Peripheral membrane protein</topology>
    </subcellularLocation>
    <subcellularLocation>
        <location evidence="1">Golgi apparatus</location>
        <location evidence="1">trans-Golgi network membrane</location>
        <topology evidence="1">Peripheral membrane protein</topology>
    </subcellularLocation>
</comment>
<dbReference type="Pfam" id="PF02883">
    <property type="entry name" value="Alpha_adaptinC2"/>
    <property type="match status" value="1"/>
</dbReference>
<dbReference type="Gene3D" id="1.25.40.90">
    <property type="match status" value="1"/>
</dbReference>
<dbReference type="GO" id="GO:0035091">
    <property type="term" value="F:phosphatidylinositol binding"/>
    <property type="evidence" value="ECO:0007669"/>
    <property type="project" value="InterPro"/>
</dbReference>
<organism evidence="14 15">
    <name type="scientific">Parthenolecanium corni</name>
    <dbReference type="NCBI Taxonomy" id="536013"/>
    <lineage>
        <taxon>Eukaryota</taxon>
        <taxon>Metazoa</taxon>
        <taxon>Ecdysozoa</taxon>
        <taxon>Arthropoda</taxon>
        <taxon>Hexapoda</taxon>
        <taxon>Insecta</taxon>
        <taxon>Pterygota</taxon>
        <taxon>Neoptera</taxon>
        <taxon>Paraneoptera</taxon>
        <taxon>Hemiptera</taxon>
        <taxon>Sternorrhyncha</taxon>
        <taxon>Coccoidea</taxon>
        <taxon>Coccidae</taxon>
        <taxon>Parthenolecanium</taxon>
    </lineage>
</organism>
<evidence type="ECO:0000313" key="14">
    <source>
        <dbReference type="EMBL" id="KAK7590868.1"/>
    </source>
</evidence>
<keyword evidence="5" id="KW-0967">Endosome</keyword>
<keyword evidence="8" id="KW-0333">Golgi apparatus</keyword>
<dbReference type="GO" id="GO:0034394">
    <property type="term" value="P:protein localization to cell surface"/>
    <property type="evidence" value="ECO:0007669"/>
    <property type="project" value="TreeGrafter"/>
</dbReference>
<keyword evidence="9" id="KW-0472">Membrane</keyword>
<evidence type="ECO:0000256" key="8">
    <source>
        <dbReference type="ARBA" id="ARBA00023034"/>
    </source>
</evidence>
<name>A0AAN9Y5N0_9HEMI</name>
<dbReference type="SMART" id="SM00809">
    <property type="entry name" value="Alpha_adaptinC2"/>
    <property type="match status" value="1"/>
</dbReference>
<dbReference type="InterPro" id="IPR027422">
    <property type="entry name" value="GGA1-3"/>
</dbReference>
<dbReference type="Gene3D" id="2.60.40.1230">
    <property type="match status" value="1"/>
</dbReference>
<dbReference type="InterPro" id="IPR008152">
    <property type="entry name" value="Clathrin_a/b/g-adaptin_app_Ig"/>
</dbReference>
<dbReference type="InterPro" id="IPR008153">
    <property type="entry name" value="GAE_dom"/>
</dbReference>
<evidence type="ECO:0000313" key="15">
    <source>
        <dbReference type="Proteomes" id="UP001367676"/>
    </source>
</evidence>
<dbReference type="GO" id="GO:0031901">
    <property type="term" value="C:early endosome membrane"/>
    <property type="evidence" value="ECO:0007669"/>
    <property type="project" value="UniProtKB-SubCell"/>
</dbReference>
<evidence type="ECO:0000256" key="3">
    <source>
        <dbReference type="ARBA" id="ARBA00008099"/>
    </source>
</evidence>
<dbReference type="InterPro" id="IPR004152">
    <property type="entry name" value="GAT_dom"/>
</dbReference>
<dbReference type="PROSITE" id="PS50180">
    <property type="entry name" value="GAE"/>
    <property type="match status" value="1"/>
</dbReference>
<dbReference type="InterPro" id="IPR038425">
    <property type="entry name" value="GAT_sf"/>
</dbReference>
<feature type="domain" description="GAT" evidence="13">
    <location>
        <begin position="176"/>
        <end position="294"/>
    </location>
</feature>
<evidence type="ECO:0000256" key="9">
    <source>
        <dbReference type="ARBA" id="ARBA00023136"/>
    </source>
</evidence>
<dbReference type="Proteomes" id="UP001367676">
    <property type="component" value="Unassembled WGS sequence"/>
</dbReference>
<dbReference type="PROSITE" id="PS50179">
    <property type="entry name" value="VHS"/>
    <property type="match status" value="1"/>
</dbReference>
<dbReference type="SUPFAM" id="SSF49348">
    <property type="entry name" value="Clathrin adaptor appendage domain"/>
    <property type="match status" value="1"/>
</dbReference>
<evidence type="ECO:0000256" key="5">
    <source>
        <dbReference type="ARBA" id="ARBA00022753"/>
    </source>
</evidence>
<keyword evidence="6" id="KW-0832">Ubl conjugation</keyword>
<dbReference type="GO" id="GO:0031267">
    <property type="term" value="F:small GTPase binding"/>
    <property type="evidence" value="ECO:0007669"/>
    <property type="project" value="InterPro"/>
</dbReference>
<dbReference type="InterPro" id="IPR008942">
    <property type="entry name" value="ENTH_VHS"/>
</dbReference>
<evidence type="ECO:0000256" key="6">
    <source>
        <dbReference type="ARBA" id="ARBA00022843"/>
    </source>
</evidence>
<dbReference type="Pfam" id="PF03127">
    <property type="entry name" value="GAT"/>
    <property type="match status" value="1"/>
</dbReference>
<keyword evidence="15" id="KW-1185">Reference proteome</keyword>
<dbReference type="PANTHER" id="PTHR45905">
    <property type="entry name" value="GOLGI-LOCALIZED, GAMMA-ADAPTIN EAR CONTAINING, ARF BINDING PROTEIN"/>
    <property type="match status" value="1"/>
</dbReference>
<evidence type="ECO:0000256" key="1">
    <source>
        <dbReference type="ARBA" id="ARBA00004150"/>
    </source>
</evidence>